<dbReference type="Pfam" id="PF01284">
    <property type="entry name" value="MARVEL"/>
    <property type="match status" value="1"/>
</dbReference>
<evidence type="ECO:0000256" key="5">
    <source>
        <dbReference type="SAM" id="MobiDB-lite"/>
    </source>
</evidence>
<feature type="transmembrane region" description="Helical" evidence="6">
    <location>
        <begin position="41"/>
        <end position="61"/>
    </location>
</feature>
<accession>M3D9T4</accession>
<dbReference type="EMBL" id="KB456262">
    <property type="protein sequence ID" value="EMF14639.1"/>
    <property type="molecule type" value="Genomic_DNA"/>
</dbReference>
<dbReference type="GO" id="GO:0032126">
    <property type="term" value="C:eisosome"/>
    <property type="evidence" value="ECO:0007669"/>
    <property type="project" value="TreeGrafter"/>
</dbReference>
<feature type="transmembrane region" description="Helical" evidence="6">
    <location>
        <begin position="13"/>
        <end position="34"/>
    </location>
</feature>
<dbReference type="PANTHER" id="PTHR28165:SF1">
    <property type="entry name" value="NON-CLASSICAL EXPORT PROTEIN 2-RELATED"/>
    <property type="match status" value="1"/>
</dbReference>
<evidence type="ECO:0000259" key="7">
    <source>
        <dbReference type="Pfam" id="PF01284"/>
    </source>
</evidence>
<dbReference type="Proteomes" id="UP000016931">
    <property type="component" value="Unassembled WGS sequence"/>
</dbReference>
<name>M3D9T4_SPHMS</name>
<dbReference type="GO" id="GO:0072659">
    <property type="term" value="P:protein localization to plasma membrane"/>
    <property type="evidence" value="ECO:0007669"/>
    <property type="project" value="TreeGrafter"/>
</dbReference>
<dbReference type="eggNOG" id="ENOG502RZW2">
    <property type="taxonomic scope" value="Eukaryota"/>
</dbReference>
<feature type="transmembrane region" description="Helical" evidence="6">
    <location>
        <begin position="73"/>
        <end position="96"/>
    </location>
</feature>
<dbReference type="PANTHER" id="PTHR28165">
    <property type="entry name" value="NON-CLASSICAL EXPORT PROTEIN 2-RELATED"/>
    <property type="match status" value="1"/>
</dbReference>
<dbReference type="AlphaFoldDB" id="M3D9T4"/>
<keyword evidence="2 6" id="KW-0812">Transmembrane</keyword>
<feature type="region of interest" description="Disordered" evidence="5">
    <location>
        <begin position="149"/>
        <end position="168"/>
    </location>
</feature>
<dbReference type="GeneID" id="27906766"/>
<dbReference type="GO" id="GO:0070941">
    <property type="term" value="P:eisosome assembly"/>
    <property type="evidence" value="ECO:0007669"/>
    <property type="project" value="TreeGrafter"/>
</dbReference>
<dbReference type="GO" id="GO:0005886">
    <property type="term" value="C:plasma membrane"/>
    <property type="evidence" value="ECO:0007669"/>
    <property type="project" value="TreeGrafter"/>
</dbReference>
<evidence type="ECO:0000256" key="4">
    <source>
        <dbReference type="ARBA" id="ARBA00023136"/>
    </source>
</evidence>
<protein>
    <recommendedName>
        <fullName evidence="7">MARVEL domain-containing protein</fullName>
    </recommendedName>
</protein>
<keyword evidence="4 6" id="KW-0472">Membrane</keyword>
<comment type="subcellular location">
    <subcellularLocation>
        <location evidence="1">Membrane</location>
        <topology evidence="1">Multi-pass membrane protein</topology>
    </subcellularLocation>
</comment>
<dbReference type="InterPro" id="IPR052649">
    <property type="entry name" value="NCE102-like"/>
</dbReference>
<keyword evidence="9" id="KW-1185">Reference proteome</keyword>
<proteinExistence type="predicted"/>
<feature type="domain" description="MARVEL" evidence="7">
    <location>
        <begin position="9"/>
        <end position="144"/>
    </location>
</feature>
<dbReference type="RefSeq" id="XP_016762760.1">
    <property type="nucleotide sequence ID" value="XM_016909629.1"/>
</dbReference>
<dbReference type="InterPro" id="IPR008253">
    <property type="entry name" value="Marvel"/>
</dbReference>
<evidence type="ECO:0000313" key="9">
    <source>
        <dbReference type="Proteomes" id="UP000016931"/>
    </source>
</evidence>
<evidence type="ECO:0000256" key="2">
    <source>
        <dbReference type="ARBA" id="ARBA00022692"/>
    </source>
</evidence>
<evidence type="ECO:0000313" key="8">
    <source>
        <dbReference type="EMBL" id="EMF14639.1"/>
    </source>
</evidence>
<dbReference type="HOGENOM" id="CLU_098356_0_0_1"/>
<evidence type="ECO:0000256" key="3">
    <source>
        <dbReference type="ARBA" id="ARBA00022989"/>
    </source>
</evidence>
<reference evidence="8 9" key="1">
    <citation type="journal article" date="2012" name="PLoS Pathog.">
        <title>Diverse lifestyles and strategies of plant pathogenesis encoded in the genomes of eighteen Dothideomycetes fungi.</title>
        <authorList>
            <person name="Ohm R.A."/>
            <person name="Feau N."/>
            <person name="Henrissat B."/>
            <person name="Schoch C.L."/>
            <person name="Horwitz B.A."/>
            <person name="Barry K.W."/>
            <person name="Condon B.J."/>
            <person name="Copeland A.C."/>
            <person name="Dhillon B."/>
            <person name="Glaser F."/>
            <person name="Hesse C.N."/>
            <person name="Kosti I."/>
            <person name="LaButti K."/>
            <person name="Lindquist E.A."/>
            <person name="Lucas S."/>
            <person name="Salamov A.A."/>
            <person name="Bradshaw R.E."/>
            <person name="Ciuffetti L."/>
            <person name="Hamelin R.C."/>
            <person name="Kema G.H.J."/>
            <person name="Lawrence C."/>
            <person name="Scott J.A."/>
            <person name="Spatafora J.W."/>
            <person name="Turgeon B.G."/>
            <person name="de Wit P.J.G.M."/>
            <person name="Zhong S."/>
            <person name="Goodwin S.B."/>
            <person name="Grigoriev I.V."/>
        </authorList>
    </citation>
    <scope>NUCLEOTIDE SEQUENCE [LARGE SCALE GENOMIC DNA]</scope>
    <source>
        <strain evidence="8 9">SO2202</strain>
    </source>
</reference>
<organism evidence="8 9">
    <name type="scientific">Sphaerulina musiva (strain SO2202)</name>
    <name type="common">Poplar stem canker fungus</name>
    <name type="synonym">Septoria musiva</name>
    <dbReference type="NCBI Taxonomy" id="692275"/>
    <lineage>
        <taxon>Eukaryota</taxon>
        <taxon>Fungi</taxon>
        <taxon>Dikarya</taxon>
        <taxon>Ascomycota</taxon>
        <taxon>Pezizomycotina</taxon>
        <taxon>Dothideomycetes</taxon>
        <taxon>Dothideomycetidae</taxon>
        <taxon>Mycosphaerellales</taxon>
        <taxon>Mycosphaerellaceae</taxon>
        <taxon>Sphaerulina</taxon>
    </lineage>
</organism>
<dbReference type="OMA" id="AFMWFLW"/>
<sequence>MGMAQILGLGLRGFQFLMSLFIMAIIGNAIAMGADSSINNYTMFCAAFAMLCLFFLIPATFNERFAVHGALPLALDVLITLFWFCAAVALAAKLGVHSCSNDRYVRSNSVIRGASDQSAACREAQASCAFLWFGFAAFVVTTALSATGMSGSSAPKGGVRRGPAMSQV</sequence>
<dbReference type="STRING" id="692275.M3D9T4"/>
<keyword evidence="3 6" id="KW-1133">Transmembrane helix</keyword>
<feature type="transmembrane region" description="Helical" evidence="6">
    <location>
        <begin position="129"/>
        <end position="149"/>
    </location>
</feature>
<gene>
    <name evidence="8" type="ORF">SEPMUDRAFT_63207</name>
</gene>
<dbReference type="OrthoDB" id="5423111at2759"/>
<evidence type="ECO:0000256" key="6">
    <source>
        <dbReference type="SAM" id="Phobius"/>
    </source>
</evidence>
<evidence type="ECO:0000256" key="1">
    <source>
        <dbReference type="ARBA" id="ARBA00004141"/>
    </source>
</evidence>